<evidence type="ECO:0000313" key="4">
    <source>
        <dbReference type="Proteomes" id="UP000243579"/>
    </source>
</evidence>
<keyword evidence="4" id="KW-1185">Reference proteome</keyword>
<dbReference type="AlphaFoldDB" id="A0A1V9ZT30"/>
<evidence type="ECO:0000259" key="2">
    <source>
        <dbReference type="Pfam" id="PF10988"/>
    </source>
</evidence>
<name>A0A1V9ZT30_ACHHY</name>
<protein>
    <recommendedName>
        <fullName evidence="2">Putative auto-transporter adhesin head GIN domain-containing protein</fullName>
    </recommendedName>
</protein>
<keyword evidence="1" id="KW-0812">Transmembrane</keyword>
<dbReference type="Proteomes" id="UP000243579">
    <property type="component" value="Unassembled WGS sequence"/>
</dbReference>
<dbReference type="PANTHER" id="PTHR39200:SF1">
    <property type="entry name" value="AUTO-TRANSPORTER ADHESIN HEAD GIN DOMAIN-CONTAINING PROTEIN-RELATED"/>
    <property type="match status" value="1"/>
</dbReference>
<gene>
    <name evidence="3" type="ORF">ACHHYP_01776</name>
</gene>
<feature type="domain" description="Putative auto-transporter adhesin head GIN" evidence="2">
    <location>
        <begin position="213"/>
        <end position="303"/>
    </location>
</feature>
<dbReference type="Pfam" id="PF10988">
    <property type="entry name" value="DUF2807"/>
    <property type="match status" value="1"/>
</dbReference>
<dbReference type="EMBL" id="JNBR01000013">
    <property type="protein sequence ID" value="OQS01153.1"/>
    <property type="molecule type" value="Genomic_DNA"/>
</dbReference>
<dbReference type="PANTHER" id="PTHR39200">
    <property type="entry name" value="HYPOTHETICAL EXPORTED PROTEIN"/>
    <property type="match status" value="1"/>
</dbReference>
<organism evidence="3 4">
    <name type="scientific">Achlya hypogyna</name>
    <name type="common">Oomycete</name>
    <name type="synonym">Protoachlya hypogyna</name>
    <dbReference type="NCBI Taxonomy" id="1202772"/>
    <lineage>
        <taxon>Eukaryota</taxon>
        <taxon>Sar</taxon>
        <taxon>Stramenopiles</taxon>
        <taxon>Oomycota</taxon>
        <taxon>Saprolegniomycetes</taxon>
        <taxon>Saprolegniales</taxon>
        <taxon>Achlyaceae</taxon>
        <taxon>Achlya</taxon>
    </lineage>
</organism>
<proteinExistence type="predicted"/>
<feature type="transmembrane region" description="Helical" evidence="1">
    <location>
        <begin position="374"/>
        <end position="391"/>
    </location>
</feature>
<dbReference type="OrthoDB" id="69971at2759"/>
<reference evidence="3 4" key="1">
    <citation type="journal article" date="2014" name="Genome Biol. Evol.">
        <title>The secreted proteins of Achlya hypogyna and Thraustotheca clavata identify the ancestral oomycete secretome and reveal gene acquisitions by horizontal gene transfer.</title>
        <authorList>
            <person name="Misner I."/>
            <person name="Blouin N."/>
            <person name="Leonard G."/>
            <person name="Richards T.A."/>
            <person name="Lane C.E."/>
        </authorList>
    </citation>
    <scope>NUCLEOTIDE SEQUENCE [LARGE SCALE GENOMIC DNA]</scope>
    <source>
        <strain evidence="3 4">ATCC 48635</strain>
    </source>
</reference>
<accession>A0A1V9ZT30</accession>
<evidence type="ECO:0000256" key="1">
    <source>
        <dbReference type="SAM" id="Phobius"/>
    </source>
</evidence>
<evidence type="ECO:0000313" key="3">
    <source>
        <dbReference type="EMBL" id="OQS01153.1"/>
    </source>
</evidence>
<keyword evidence="1" id="KW-0472">Membrane</keyword>
<dbReference type="Gene3D" id="2.160.20.120">
    <property type="match status" value="1"/>
</dbReference>
<sequence>MADTIVAPTLFQRSWNTSAKSLVGLQLSLPGRVFVTRATTASADALPAAEVVITSNSSALLDLISVHVVNSTFTPTIQNWKMQVGPADPVLKLSVRDPSSRVEGSLLVHILLSGPVRSVSTSAQTILGEGTLLSNHQTEAIDIAAYGNENVWIESGEPIALKGVTLNAYGSGNIQFTAPSLTLSKTLDLNVFGIGSVVMEAAEAAVGSIESTVGGQGSIFVHGKYAVADMASHILGSGSINYYPSGTCGKSKVDIIGVGNINAGSWVCQRAHASVLGSGKAIVQVADALDVSGIGRGHIEYFNATPASLPGGKTGILAGPKVEVAVANTFQAFAPLPTPRREAIFVSVGPANSGWFQPSSVSSNMNAVASHPEMLAGLCALALLSVLVAVVRRRQPQRYRYSSIS</sequence>
<comment type="caution">
    <text evidence="3">The sequence shown here is derived from an EMBL/GenBank/DDBJ whole genome shotgun (WGS) entry which is preliminary data.</text>
</comment>
<keyword evidence="1" id="KW-1133">Transmembrane helix</keyword>
<dbReference type="InterPro" id="IPR021255">
    <property type="entry name" value="DUF2807"/>
</dbReference>